<comment type="caution">
    <text evidence="3">The sequence shown here is derived from an EMBL/GenBank/DDBJ whole genome shotgun (WGS) entry which is preliminary data.</text>
</comment>
<dbReference type="InterPro" id="IPR005511">
    <property type="entry name" value="SMP-30"/>
</dbReference>
<dbReference type="PRINTS" id="PR01790">
    <property type="entry name" value="SMP30FAMILY"/>
</dbReference>
<dbReference type="RefSeq" id="WP_167164845.1">
    <property type="nucleotide sequence ID" value="NZ_BAAAOO010000002.1"/>
</dbReference>
<comment type="similarity">
    <text evidence="1">Belongs to the SMP-30/CGR1 family.</text>
</comment>
<name>A0ABX0SH53_9ACTN</name>
<dbReference type="EMBL" id="JAAMOZ010000001">
    <property type="protein sequence ID" value="NIH56032.1"/>
    <property type="molecule type" value="Genomic_DNA"/>
</dbReference>
<dbReference type="PANTHER" id="PTHR10907:SF47">
    <property type="entry name" value="REGUCALCIN"/>
    <property type="match status" value="1"/>
</dbReference>
<proteinExistence type="inferred from homology"/>
<evidence type="ECO:0000259" key="2">
    <source>
        <dbReference type="Pfam" id="PF08450"/>
    </source>
</evidence>
<evidence type="ECO:0000256" key="1">
    <source>
        <dbReference type="ARBA" id="ARBA00008853"/>
    </source>
</evidence>
<accession>A0ABX0SH53</accession>
<evidence type="ECO:0000313" key="4">
    <source>
        <dbReference type="Proteomes" id="UP000749311"/>
    </source>
</evidence>
<reference evidence="3 4" key="1">
    <citation type="submission" date="2020-02" db="EMBL/GenBank/DDBJ databases">
        <title>Sequencing the genomes of 1000 actinobacteria strains.</title>
        <authorList>
            <person name="Klenk H.-P."/>
        </authorList>
    </citation>
    <scope>NUCLEOTIDE SEQUENCE [LARGE SCALE GENOMIC DNA]</scope>
    <source>
        <strain evidence="3 4">DSM 19609</strain>
    </source>
</reference>
<dbReference type="PANTHER" id="PTHR10907">
    <property type="entry name" value="REGUCALCIN"/>
    <property type="match status" value="1"/>
</dbReference>
<feature type="domain" description="SMP-30/Gluconolactonase/LRE-like region" evidence="2">
    <location>
        <begin position="19"/>
        <end position="257"/>
    </location>
</feature>
<dbReference type="InterPro" id="IPR011042">
    <property type="entry name" value="6-blade_b-propeller_TolB-like"/>
</dbReference>
<gene>
    <name evidence="3" type="ORF">FB473_000677</name>
</gene>
<evidence type="ECO:0000313" key="3">
    <source>
        <dbReference type="EMBL" id="NIH56032.1"/>
    </source>
</evidence>
<dbReference type="SUPFAM" id="SSF63829">
    <property type="entry name" value="Calcium-dependent phosphotriesterase"/>
    <property type="match status" value="1"/>
</dbReference>
<protein>
    <submittedName>
        <fullName evidence="3">Sugar lactone lactonase YvrE</fullName>
    </submittedName>
</protein>
<organism evidence="3 4">
    <name type="scientific">Brooklawnia cerclae</name>
    <dbReference type="NCBI Taxonomy" id="349934"/>
    <lineage>
        <taxon>Bacteria</taxon>
        <taxon>Bacillati</taxon>
        <taxon>Actinomycetota</taxon>
        <taxon>Actinomycetes</taxon>
        <taxon>Propionibacteriales</taxon>
        <taxon>Propionibacteriaceae</taxon>
        <taxon>Brooklawnia</taxon>
    </lineage>
</organism>
<sequence>MHEKTLNPDILGLPFSTALGEGPYWDGSRLGFVDILGRKLHTATLDGTQVTTHDLPQLVGFAVPHAEGGWVAGFTDGLWRSSADGSRWEQIWQAPHSPATHRFNDGKTDPRGRVWFGSMTYAEDEPTSALYRWDAEGVSQQVSGITTSNGLDWSPDRRTFYYTDSIPRVIWAFDYDDESGTIGNRRVFAQDPDGYVPDGGTIDDEGCFWSAKWNGARLVRYAPDGRVDLVWHLPVNNPTSCCFVGPDRSILAVTTATPPDSTRASELDGRVLLIPTTTTGPAATSASI</sequence>
<keyword evidence="4" id="KW-1185">Reference proteome</keyword>
<dbReference type="InterPro" id="IPR013658">
    <property type="entry name" value="SGL"/>
</dbReference>
<dbReference type="Gene3D" id="2.120.10.30">
    <property type="entry name" value="TolB, C-terminal domain"/>
    <property type="match status" value="1"/>
</dbReference>
<dbReference type="Pfam" id="PF08450">
    <property type="entry name" value="SGL"/>
    <property type="match status" value="1"/>
</dbReference>
<dbReference type="Proteomes" id="UP000749311">
    <property type="component" value="Unassembled WGS sequence"/>
</dbReference>